<organism evidence="1 2">
    <name type="scientific">Boeremia exigua</name>
    <dbReference type="NCBI Taxonomy" id="749465"/>
    <lineage>
        <taxon>Eukaryota</taxon>
        <taxon>Fungi</taxon>
        <taxon>Dikarya</taxon>
        <taxon>Ascomycota</taxon>
        <taxon>Pezizomycotina</taxon>
        <taxon>Dothideomycetes</taxon>
        <taxon>Pleosporomycetidae</taxon>
        <taxon>Pleosporales</taxon>
        <taxon>Pleosporineae</taxon>
        <taxon>Didymellaceae</taxon>
        <taxon>Boeremia</taxon>
    </lineage>
</organism>
<protein>
    <submittedName>
        <fullName evidence="1">Uncharacterized protein</fullName>
    </submittedName>
</protein>
<name>A0ACC2IN61_9PLEO</name>
<sequence>MSAHRSSIVACSSSDVTRSVIGSFVYQQWRGGPARKFSARVAVCNRPARDGGGAVTGARVPPSCGRAGQASRPPGRRNEQGYNMDLAAGRIADVGEATDDDAEVLYI</sequence>
<dbReference type="Proteomes" id="UP001153331">
    <property type="component" value="Unassembled WGS sequence"/>
</dbReference>
<gene>
    <name evidence="1" type="ORF">OPT61_g1965</name>
</gene>
<dbReference type="EMBL" id="JAPHNI010000085">
    <property type="protein sequence ID" value="KAJ8116645.1"/>
    <property type="molecule type" value="Genomic_DNA"/>
</dbReference>
<evidence type="ECO:0000313" key="2">
    <source>
        <dbReference type="Proteomes" id="UP001153331"/>
    </source>
</evidence>
<accession>A0ACC2IN61</accession>
<evidence type="ECO:0000313" key="1">
    <source>
        <dbReference type="EMBL" id="KAJ8116645.1"/>
    </source>
</evidence>
<reference evidence="1" key="1">
    <citation type="submission" date="2022-11" db="EMBL/GenBank/DDBJ databases">
        <title>Genome Sequence of Boeremia exigua.</title>
        <authorList>
            <person name="Buettner E."/>
        </authorList>
    </citation>
    <scope>NUCLEOTIDE SEQUENCE</scope>
    <source>
        <strain evidence="1">CU02</strain>
    </source>
</reference>
<proteinExistence type="predicted"/>
<keyword evidence="2" id="KW-1185">Reference proteome</keyword>
<comment type="caution">
    <text evidence="1">The sequence shown here is derived from an EMBL/GenBank/DDBJ whole genome shotgun (WGS) entry which is preliminary data.</text>
</comment>